<dbReference type="WBParaSite" id="PSAMB.scaffold25size111298.g879.t1">
    <property type="protein sequence ID" value="PSAMB.scaffold25size111298.g879.t1"/>
    <property type="gene ID" value="PSAMB.scaffold25size111298.g879"/>
</dbReference>
<reference evidence="3" key="1">
    <citation type="submission" date="2022-11" db="UniProtKB">
        <authorList>
            <consortium name="WormBaseParasite"/>
        </authorList>
    </citation>
    <scope>IDENTIFICATION</scope>
</reference>
<accession>A0A914VW81</accession>
<organism evidence="2 3">
    <name type="scientific">Plectus sambesii</name>
    <dbReference type="NCBI Taxonomy" id="2011161"/>
    <lineage>
        <taxon>Eukaryota</taxon>
        <taxon>Metazoa</taxon>
        <taxon>Ecdysozoa</taxon>
        <taxon>Nematoda</taxon>
        <taxon>Chromadorea</taxon>
        <taxon>Plectida</taxon>
        <taxon>Plectina</taxon>
        <taxon>Plectoidea</taxon>
        <taxon>Plectidae</taxon>
        <taxon>Plectus</taxon>
    </lineage>
</organism>
<protein>
    <submittedName>
        <fullName evidence="3">C2H2-type domain-containing protein</fullName>
    </submittedName>
</protein>
<sequence length="587" mass="64223">MSKVEMLKPSPCIYCANVCSSDTLRHCHMLLFHTHEYVFSDVYNAFISARDGKPCQAAENGDNGPPRLDAFIAAFDLKFGKGDVVSSARSSDLLTPDKSPQLSVETRLDDAQCVDFADTARQTSKSDAHQTKEVAMVSVESTSLMPNIALDRQSTVLWTPSPSPNDAPVACDRLRDADRTPPPPLNLSLSPCTIEQVAGVNDPCQSPKVAERVEQSVKCDVVEREQPLDGPGVQSTDALHTPKIAANVPTRLLAVGPGAAQMTAAETSEDVPVAVKNEVEVPLEKIIKREPEECHQSGIPLRKEAMGELTVIDLTESEEDDVGEFEMTDELIDMDLETDTEDEIVCVSDSLGSENKPPPPQDNKATDRGAEPASALPALPPIDHMKHTEIVFSSKSIDEYKRMVVMKNEEPVEPPKPAGGKARSVFSRLADRSFNCSIESGGGKAPSVLSRLGDRTLNCSIEGGGGKRSKPYDRVRKLVKKSIMNCGGNQRTPVKRGGEVCRHTNVYPLGDLPTPQEQPLRVYETNQTDDLLRCNTCKSTKVVRECGLAVLQVARFDEAPRFLLKSNNSGREQRTFRILVYVRTRDT</sequence>
<dbReference type="AlphaFoldDB" id="A0A914VW81"/>
<evidence type="ECO:0000313" key="2">
    <source>
        <dbReference type="Proteomes" id="UP000887566"/>
    </source>
</evidence>
<evidence type="ECO:0000256" key="1">
    <source>
        <dbReference type="SAM" id="MobiDB-lite"/>
    </source>
</evidence>
<keyword evidence="2" id="KW-1185">Reference proteome</keyword>
<dbReference type="Proteomes" id="UP000887566">
    <property type="component" value="Unplaced"/>
</dbReference>
<proteinExistence type="predicted"/>
<evidence type="ECO:0000313" key="3">
    <source>
        <dbReference type="WBParaSite" id="PSAMB.scaffold25size111298.g879.t1"/>
    </source>
</evidence>
<name>A0A914VW81_9BILA</name>
<feature type="region of interest" description="Disordered" evidence="1">
    <location>
        <begin position="349"/>
        <end position="380"/>
    </location>
</feature>